<dbReference type="EMBL" id="QYBA01000259">
    <property type="protein sequence ID" value="TKY91109.1"/>
    <property type="molecule type" value="Genomic_DNA"/>
</dbReference>
<dbReference type="Proteomes" id="UP000315423">
    <property type="component" value="Unassembled WGS sequence"/>
</dbReference>
<name>A0AC61S8W5_9EURY</name>
<comment type="caution">
    <text evidence="1">The sequence shown here is derived from an EMBL/GenBank/DDBJ whole genome shotgun (WGS) entry which is preliminary data.</text>
</comment>
<accession>A0AC61S8W5</accession>
<gene>
    <name evidence="1" type="ORF">C5S46_07540</name>
</gene>
<evidence type="ECO:0000313" key="1">
    <source>
        <dbReference type="EMBL" id="TKY91109.1"/>
    </source>
</evidence>
<protein>
    <submittedName>
        <fullName evidence="1">DNA polymerase sliding clamp</fullName>
    </submittedName>
</protein>
<proteinExistence type="predicted"/>
<sequence>MFKAIIESDKLKEMIEAVSSIVDEGKLNLSSDGISIKAVDPANVAMVSLNLNSDAFEEFNASEGELGVDLKRLGDIVDMAQKAEMVELELDEEQHKLIIRMSGLTYKIALLDPASIRKEPKIPQLELPATIVLSGNDLKRAVKAAEKVSDHMCMGVEGETFYLEAESDSDRMRLDIVKDQLVSIIPGDARSLFSLDYLSDMIKAAGKANEVTVELGRDFPTKINFQIANGNGDVSYLLAPRIESD</sequence>
<reference evidence="1" key="1">
    <citation type="submission" date="2018-09" db="EMBL/GenBank/DDBJ databases">
        <title>A genomic encyclopedia of anaerobic methanotrophic archaea.</title>
        <authorList>
            <person name="Skennerton C.T."/>
            <person name="Chadwick G.L."/>
            <person name="Laso-Perez R."/>
            <person name="Leu A.O."/>
            <person name="Speth D.R."/>
            <person name="Yu H."/>
            <person name="Morgan-Lang C."/>
            <person name="Hatzenpichler R."/>
            <person name="Goudeau D."/>
            <person name="Malmstrom R."/>
            <person name="Woyke T."/>
            <person name="Hallam S."/>
            <person name="Tyson G.W."/>
            <person name="Wegener G."/>
            <person name="Boetius A."/>
            <person name="Orphan V.J."/>
        </authorList>
    </citation>
    <scope>NUCLEOTIDE SEQUENCE</scope>
    <source>
        <strain evidence="1">CONS3730D10UFb2</strain>
    </source>
</reference>
<evidence type="ECO:0000313" key="2">
    <source>
        <dbReference type="Proteomes" id="UP000315423"/>
    </source>
</evidence>
<organism evidence="1 2">
    <name type="scientific">Candidatus Methanomarinus sp</name>
    <dbReference type="NCBI Taxonomy" id="3386244"/>
    <lineage>
        <taxon>Archaea</taxon>
        <taxon>Methanobacteriati</taxon>
        <taxon>Methanobacteriota</taxon>
        <taxon>Stenosarchaea group</taxon>
        <taxon>Methanomicrobia</taxon>
        <taxon>Methanosarcinales</taxon>
        <taxon>ANME-2 cluster</taxon>
        <taxon>Candidatus Methanocomedenaceae</taxon>
        <taxon>Candidatus Methanomarinus</taxon>
    </lineage>
</organism>